<name>A0ACC0UL29_9AGAM</name>
<protein>
    <submittedName>
        <fullName evidence="1">Uncharacterized protein</fullName>
    </submittedName>
</protein>
<evidence type="ECO:0000313" key="1">
    <source>
        <dbReference type="EMBL" id="KAI9512290.1"/>
    </source>
</evidence>
<reference evidence="1" key="1">
    <citation type="submission" date="2021-03" db="EMBL/GenBank/DDBJ databases">
        <title>Evolutionary priming and transition to the ectomycorrhizal habit in an iconic lineage of mushroom-forming fungi: is preadaptation a requirement?</title>
        <authorList>
            <consortium name="DOE Joint Genome Institute"/>
            <person name="Looney B.P."/>
            <person name="Miyauchi S."/>
            <person name="Morin E."/>
            <person name="Drula E."/>
            <person name="Courty P.E."/>
            <person name="Chicoki N."/>
            <person name="Fauchery L."/>
            <person name="Kohler A."/>
            <person name="Kuo A."/>
            <person name="LaButti K."/>
            <person name="Pangilinan J."/>
            <person name="Lipzen A."/>
            <person name="Riley R."/>
            <person name="Andreopoulos W."/>
            <person name="He G."/>
            <person name="Johnson J."/>
            <person name="Barry K.W."/>
            <person name="Grigoriev I.V."/>
            <person name="Nagy L."/>
            <person name="Hibbett D."/>
            <person name="Henrissat B."/>
            <person name="Matheny P.B."/>
            <person name="Labbe J."/>
            <person name="Martin A.F."/>
        </authorList>
    </citation>
    <scope>NUCLEOTIDE SEQUENCE</scope>
    <source>
        <strain evidence="1">BPL698</strain>
    </source>
</reference>
<dbReference type="EMBL" id="JAGFNK010000010">
    <property type="protein sequence ID" value="KAI9512290.1"/>
    <property type="molecule type" value="Genomic_DNA"/>
</dbReference>
<dbReference type="Proteomes" id="UP001207468">
    <property type="component" value="Unassembled WGS sequence"/>
</dbReference>
<evidence type="ECO:0000313" key="2">
    <source>
        <dbReference type="Proteomes" id="UP001207468"/>
    </source>
</evidence>
<organism evidence="1 2">
    <name type="scientific">Russula earlei</name>
    <dbReference type="NCBI Taxonomy" id="71964"/>
    <lineage>
        <taxon>Eukaryota</taxon>
        <taxon>Fungi</taxon>
        <taxon>Dikarya</taxon>
        <taxon>Basidiomycota</taxon>
        <taxon>Agaricomycotina</taxon>
        <taxon>Agaricomycetes</taxon>
        <taxon>Russulales</taxon>
        <taxon>Russulaceae</taxon>
        <taxon>Russula</taxon>
    </lineage>
</organism>
<accession>A0ACC0UL29</accession>
<comment type="caution">
    <text evidence="1">The sequence shown here is derived from an EMBL/GenBank/DDBJ whole genome shotgun (WGS) entry which is preliminary data.</text>
</comment>
<sequence length="281" mass="28362">MAGAEVSLHIEHGCSVAKQGACISHIGAVAAAVNTEVMAAASKSNGSGERGWRHGDKVFTTAGGGSTCGCNGRGGEVQCGACIGGVSCGDIMVVGSDHSAGWHCGICFSEAVACVLFIFLSSVHSFLVVQGGIMARDGSVRAGMAEGVVAMAGCASNMADMTEEAEAEAAEDETGMEMGDKEVVGIDVMAGVGDVETGVESAGADDAETMASQTEKAVWDRAAIGGTCMATMEMAGDETTEVVMGDVEEVVVAGDTTEGMGVASHHGYTEFLRPDLRVGMN</sequence>
<keyword evidence="2" id="KW-1185">Reference proteome</keyword>
<gene>
    <name evidence="1" type="ORF">F5148DRAFT_1146172</name>
</gene>
<proteinExistence type="predicted"/>